<protein>
    <submittedName>
        <fullName evidence="1">Uncharacterized protein</fullName>
    </submittedName>
</protein>
<accession>A0AAU7M0D0</accession>
<geneLocation type="plasmid" evidence="1">
    <name>p5</name>
</geneLocation>
<evidence type="ECO:0000313" key="1">
    <source>
        <dbReference type="EMBL" id="XBP73299.1"/>
    </source>
</evidence>
<name>A0AAU7M0D0_9BURK</name>
<dbReference type="EMBL" id="CP157680">
    <property type="protein sequence ID" value="XBP73299.1"/>
    <property type="molecule type" value="Genomic_DNA"/>
</dbReference>
<dbReference type="AlphaFoldDB" id="A0AAU7M0D0"/>
<sequence length="85" mass="9486">MNKKLFHESTDRLEWNSIGHQTLVSAWRDNLVTQASAPNANTATAGGGAGWIFARHETRFCFKKAVLSPQPGEIPMPFKMKSNQK</sequence>
<gene>
    <name evidence="1" type="ORF">ABLV49_25725</name>
</gene>
<keyword evidence="1" id="KW-0614">Plasmid</keyword>
<reference evidence="1" key="1">
    <citation type="submission" date="2024-05" db="EMBL/GenBank/DDBJ databases">
        <authorList>
            <person name="Bunk B."/>
            <person name="Swiderski J."/>
            <person name="Sproer C."/>
            <person name="Thiel V."/>
        </authorList>
    </citation>
    <scope>NUCLEOTIDE SEQUENCE</scope>
    <source>
        <strain evidence="1">DSM 17735</strain>
        <plasmid evidence="1">p5</plasmid>
    </source>
</reference>
<dbReference type="RefSeq" id="WP_349283394.1">
    <property type="nucleotide sequence ID" value="NZ_CBCSCU010000054.1"/>
</dbReference>
<proteinExistence type="predicted"/>
<organism evidence="1">
    <name type="scientific">Polaromonas hydrogenivorans</name>
    <dbReference type="NCBI Taxonomy" id="335476"/>
    <lineage>
        <taxon>Bacteria</taxon>
        <taxon>Pseudomonadati</taxon>
        <taxon>Pseudomonadota</taxon>
        <taxon>Betaproteobacteria</taxon>
        <taxon>Burkholderiales</taxon>
        <taxon>Comamonadaceae</taxon>
        <taxon>Polaromonas</taxon>
    </lineage>
</organism>